<protein>
    <recommendedName>
        <fullName evidence="3">SipW-cognate class signal peptide</fullName>
    </recommendedName>
</protein>
<name>A0A7D5IQD6_9MICO</name>
<dbReference type="NCBIfam" id="TIGR04088">
    <property type="entry name" value="cognate_SipW"/>
    <property type="match status" value="1"/>
</dbReference>
<dbReference type="RefSeq" id="WP_178011735.1">
    <property type="nucleotide sequence ID" value="NZ_CP058316.1"/>
</dbReference>
<sequence length="213" mass="21284">MGARRDARRRLRRRRVLAVLAAGSVLGVGMISTIAAWTDTEVVTGAFNASTFDTQSQSAASPTYASHATSATSAALTFTSAGLSPGATTQAWLNIRTSPTSTVGGSITLTGATASGTLATVLEYRAVRLAAAVPTSTCNAAAFTTGTPTFIAGGSSTWLPVTTAPTPVVASAIDAAGAQLGFCVEVRIAPTAASTFQGAGATVTWTFTGTSAS</sequence>
<organism evidence="1 2">
    <name type="scientific">Microbacterium oleivorans</name>
    <dbReference type="NCBI Taxonomy" id="273677"/>
    <lineage>
        <taxon>Bacteria</taxon>
        <taxon>Bacillati</taxon>
        <taxon>Actinomycetota</taxon>
        <taxon>Actinomycetes</taxon>
        <taxon>Micrococcales</taxon>
        <taxon>Microbacteriaceae</taxon>
        <taxon>Microbacterium</taxon>
    </lineage>
</organism>
<gene>
    <name evidence="1" type="ORF">HW566_07570</name>
</gene>
<dbReference type="InterPro" id="IPR023833">
    <property type="entry name" value="Signal_pept_SipW-depend-type"/>
</dbReference>
<accession>A0A7D5IQD6</accession>
<proteinExistence type="predicted"/>
<evidence type="ECO:0000313" key="1">
    <source>
        <dbReference type="EMBL" id="QLD11641.1"/>
    </source>
</evidence>
<dbReference type="EMBL" id="CP058316">
    <property type="protein sequence ID" value="QLD11641.1"/>
    <property type="molecule type" value="Genomic_DNA"/>
</dbReference>
<reference evidence="1 2" key="1">
    <citation type="submission" date="2020-06" db="EMBL/GenBank/DDBJ databases">
        <authorList>
            <person name="Jo H."/>
        </authorList>
    </citation>
    <scope>NUCLEOTIDE SEQUENCE [LARGE SCALE GENOMIC DNA]</scope>
    <source>
        <strain evidence="1 2">I46</strain>
    </source>
</reference>
<dbReference type="Proteomes" id="UP000509638">
    <property type="component" value="Chromosome"/>
</dbReference>
<evidence type="ECO:0008006" key="3">
    <source>
        <dbReference type="Google" id="ProtNLM"/>
    </source>
</evidence>
<dbReference type="AlphaFoldDB" id="A0A7D5IQD6"/>
<evidence type="ECO:0000313" key="2">
    <source>
        <dbReference type="Proteomes" id="UP000509638"/>
    </source>
</evidence>